<keyword evidence="6" id="KW-0804">Transcription</keyword>
<dbReference type="Gene3D" id="3.30.730.10">
    <property type="entry name" value="AP2/ERF domain"/>
    <property type="match status" value="1"/>
</dbReference>
<keyword evidence="2" id="KW-0805">Transcription regulation</keyword>
<feature type="compositionally biased region" description="Basic residues" evidence="9">
    <location>
        <begin position="52"/>
        <end position="67"/>
    </location>
</feature>
<dbReference type="Pfam" id="PF00847">
    <property type="entry name" value="AP2"/>
    <property type="match status" value="1"/>
</dbReference>
<evidence type="ECO:0000256" key="9">
    <source>
        <dbReference type="SAM" id="MobiDB-lite"/>
    </source>
</evidence>
<proteinExistence type="inferred from homology"/>
<dbReference type="InterPro" id="IPR001471">
    <property type="entry name" value="AP2/ERF_dom"/>
</dbReference>
<feature type="compositionally biased region" description="Polar residues" evidence="9">
    <location>
        <begin position="1"/>
        <end position="15"/>
    </location>
</feature>
<keyword evidence="5" id="KW-0010">Activator</keyword>
<sequence>MGTLTQGSNATSMSMDSAKKRKRPSNKSVAETLQKWKDYNESLDAQVDGGKKPVRKVPAKGSKKGCMKGKGGPENSVCNYRGVRQRTWGKWVAEIREPNRGPRLWLGTFPTAYEAALAYDNAARAMYGPCARLNIPDVVNSTSSSKDNFSAGTPSNYYSAASPADSVTTSTHSEVCAYEDPNQNVLSHAEDWMTNISSQAEVCEQNVSSQTEVYEPNVSSQHVEDCSRGVEKNSKLSQDELKIQSENPSWTNDLHSYGWDEIFSVEELLGEIDSGMTGAEGYFSLGF</sequence>
<dbReference type="GO" id="GO:0000976">
    <property type="term" value="F:transcription cis-regulatory region binding"/>
    <property type="evidence" value="ECO:0007669"/>
    <property type="project" value="TreeGrafter"/>
</dbReference>
<dbReference type="InterPro" id="IPR036955">
    <property type="entry name" value="AP2/ERF_dom_sf"/>
</dbReference>
<feature type="domain" description="AP2/ERF" evidence="10">
    <location>
        <begin position="79"/>
        <end position="136"/>
    </location>
</feature>
<comment type="subcellular location">
    <subcellularLocation>
        <location evidence="1">Nucleus</location>
    </subcellularLocation>
</comment>
<evidence type="ECO:0000256" key="2">
    <source>
        <dbReference type="ARBA" id="ARBA00023015"/>
    </source>
</evidence>
<dbReference type="FunFam" id="3.30.730.10:FF:000001">
    <property type="entry name" value="Ethylene-responsive transcription factor 2"/>
    <property type="match status" value="1"/>
</dbReference>
<evidence type="ECO:0000313" key="11">
    <source>
        <dbReference type="EMBL" id="TKS07661.1"/>
    </source>
</evidence>
<dbReference type="GO" id="GO:0003700">
    <property type="term" value="F:DNA-binding transcription factor activity"/>
    <property type="evidence" value="ECO:0007669"/>
    <property type="project" value="InterPro"/>
</dbReference>
<dbReference type="GO" id="GO:0045893">
    <property type="term" value="P:positive regulation of DNA-templated transcription"/>
    <property type="evidence" value="ECO:0007669"/>
    <property type="project" value="TreeGrafter"/>
</dbReference>
<dbReference type="PANTHER" id="PTHR31241">
    <property type="entry name" value="DEHYDRATION-RESPONSIVE ELEMENT-BINDING PROTEIN 2C"/>
    <property type="match status" value="1"/>
</dbReference>
<name>A0A4U5QCE8_POPAL</name>
<evidence type="ECO:0000256" key="8">
    <source>
        <dbReference type="ARBA" id="ARBA00024343"/>
    </source>
</evidence>
<evidence type="ECO:0000256" key="6">
    <source>
        <dbReference type="ARBA" id="ARBA00023163"/>
    </source>
</evidence>
<dbReference type="SMART" id="SM00380">
    <property type="entry name" value="AP2"/>
    <property type="match status" value="1"/>
</dbReference>
<dbReference type="PANTHER" id="PTHR31241:SF62">
    <property type="entry name" value="DEHYDRATION-RESPONSIVE ELEMENT-BINDING PROTEIN 2D"/>
    <property type="match status" value="1"/>
</dbReference>
<dbReference type="PRINTS" id="PR00367">
    <property type="entry name" value="ETHRSPELEMNT"/>
</dbReference>
<comment type="similarity">
    <text evidence="8">Belongs to the AP2/ERF transcription factor family. ERF subfamily.</text>
</comment>
<evidence type="ECO:0000256" key="3">
    <source>
        <dbReference type="ARBA" id="ARBA00023016"/>
    </source>
</evidence>
<protein>
    <submittedName>
        <fullName evidence="11">Dehydration responsive element binding protein 2H</fullName>
    </submittedName>
</protein>
<dbReference type="PROSITE" id="PS51032">
    <property type="entry name" value="AP2_ERF"/>
    <property type="match status" value="1"/>
</dbReference>
<evidence type="ECO:0000256" key="4">
    <source>
        <dbReference type="ARBA" id="ARBA00023125"/>
    </source>
</evidence>
<dbReference type="InterPro" id="IPR016177">
    <property type="entry name" value="DNA-bd_dom_sf"/>
</dbReference>
<evidence type="ECO:0000256" key="5">
    <source>
        <dbReference type="ARBA" id="ARBA00023159"/>
    </source>
</evidence>
<evidence type="ECO:0000256" key="7">
    <source>
        <dbReference type="ARBA" id="ARBA00023242"/>
    </source>
</evidence>
<evidence type="ECO:0000259" key="10">
    <source>
        <dbReference type="PROSITE" id="PS51032"/>
    </source>
</evidence>
<comment type="caution">
    <text evidence="11">The sequence shown here is derived from an EMBL/GenBank/DDBJ whole genome shotgun (WGS) entry which is preliminary data.</text>
</comment>
<dbReference type="SUPFAM" id="SSF54171">
    <property type="entry name" value="DNA-binding domain"/>
    <property type="match status" value="1"/>
</dbReference>
<keyword evidence="7" id="KW-0539">Nucleus</keyword>
<dbReference type="STRING" id="43335.A0A4U5QCE8"/>
<dbReference type="EMBL" id="RCHU01000318">
    <property type="protein sequence ID" value="TKS07661.1"/>
    <property type="molecule type" value="Genomic_DNA"/>
</dbReference>
<keyword evidence="4" id="KW-0238">DNA-binding</keyword>
<evidence type="ECO:0000256" key="1">
    <source>
        <dbReference type="ARBA" id="ARBA00004123"/>
    </source>
</evidence>
<organism evidence="11">
    <name type="scientific">Populus alba</name>
    <name type="common">White poplar</name>
    <dbReference type="NCBI Taxonomy" id="43335"/>
    <lineage>
        <taxon>Eukaryota</taxon>
        <taxon>Viridiplantae</taxon>
        <taxon>Streptophyta</taxon>
        <taxon>Embryophyta</taxon>
        <taxon>Tracheophyta</taxon>
        <taxon>Spermatophyta</taxon>
        <taxon>Magnoliopsida</taxon>
        <taxon>eudicotyledons</taxon>
        <taxon>Gunneridae</taxon>
        <taxon>Pentapetalae</taxon>
        <taxon>rosids</taxon>
        <taxon>fabids</taxon>
        <taxon>Malpighiales</taxon>
        <taxon>Salicaceae</taxon>
        <taxon>Saliceae</taxon>
        <taxon>Populus</taxon>
    </lineage>
</organism>
<reference evidence="11" key="1">
    <citation type="submission" date="2018-10" db="EMBL/GenBank/DDBJ databases">
        <title>Population genomic analysis revealed the cold adaptation of white poplar.</title>
        <authorList>
            <person name="Liu Y.-J."/>
        </authorList>
    </citation>
    <scope>NUCLEOTIDE SEQUENCE [LARGE SCALE GENOMIC DNA]</scope>
    <source>
        <strain evidence="11">PAL-ZL1</strain>
    </source>
</reference>
<dbReference type="AlphaFoldDB" id="A0A4U5QCE8"/>
<dbReference type="GO" id="GO:0005634">
    <property type="term" value="C:nucleus"/>
    <property type="evidence" value="ECO:0007669"/>
    <property type="project" value="UniProtKB-SubCell"/>
</dbReference>
<gene>
    <name evidence="11" type="ORF">D5086_0000111270</name>
</gene>
<dbReference type="CDD" id="cd00018">
    <property type="entry name" value="AP2"/>
    <property type="match status" value="1"/>
</dbReference>
<accession>A0A4U5QCE8</accession>
<keyword evidence="3" id="KW-0346">Stress response</keyword>
<dbReference type="GO" id="GO:0006950">
    <property type="term" value="P:response to stress"/>
    <property type="evidence" value="ECO:0007669"/>
    <property type="project" value="TreeGrafter"/>
</dbReference>
<feature type="region of interest" description="Disordered" evidence="9">
    <location>
        <begin position="1"/>
        <end position="71"/>
    </location>
</feature>